<proteinExistence type="predicted"/>
<evidence type="ECO:0000313" key="2">
    <source>
        <dbReference type="EMBL" id="GFN93638.1"/>
    </source>
</evidence>
<dbReference type="PANTHER" id="PTHR47163:SF2">
    <property type="entry name" value="SI:DKEY-17M8.2"/>
    <property type="match status" value="1"/>
</dbReference>
<accession>A0AAV3ZIC5</accession>
<evidence type="ECO:0000313" key="3">
    <source>
        <dbReference type="Proteomes" id="UP000735302"/>
    </source>
</evidence>
<protein>
    <recommendedName>
        <fullName evidence="1">ISXO2-like transposase domain-containing protein</fullName>
    </recommendedName>
</protein>
<dbReference type="Pfam" id="PF12762">
    <property type="entry name" value="DDE_Tnp_IS1595"/>
    <property type="match status" value="1"/>
</dbReference>
<gene>
    <name evidence="2" type="ORF">PoB_002014400</name>
</gene>
<dbReference type="Proteomes" id="UP000735302">
    <property type="component" value="Unassembled WGS sequence"/>
</dbReference>
<sequence length="110" mass="13321">MGNVIYPDTWWAYAKLGEIGYRHYQVNHSKNFVNPEGRDIHTQHIEPLWRDIKRRCTRAQYLYQYLERYLFLRATEPSGWLHRFLAEAARLYLPQCERVIEECTVDSDNE</sequence>
<dbReference type="AlphaFoldDB" id="A0AAV3ZIC5"/>
<dbReference type="PANTHER" id="PTHR47163">
    <property type="entry name" value="DDE_TNP_IS1595 DOMAIN-CONTAINING PROTEIN"/>
    <property type="match status" value="1"/>
</dbReference>
<evidence type="ECO:0000259" key="1">
    <source>
        <dbReference type="Pfam" id="PF12762"/>
    </source>
</evidence>
<name>A0AAV3ZIC5_9GAST</name>
<comment type="caution">
    <text evidence="2">The sequence shown here is derived from an EMBL/GenBank/DDBJ whole genome shotgun (WGS) entry which is preliminary data.</text>
</comment>
<feature type="domain" description="ISXO2-like transposase" evidence="1">
    <location>
        <begin position="2"/>
        <end position="69"/>
    </location>
</feature>
<keyword evidence="3" id="KW-1185">Reference proteome</keyword>
<dbReference type="InterPro" id="IPR053164">
    <property type="entry name" value="IS1016-like_transposase"/>
</dbReference>
<organism evidence="2 3">
    <name type="scientific">Plakobranchus ocellatus</name>
    <dbReference type="NCBI Taxonomy" id="259542"/>
    <lineage>
        <taxon>Eukaryota</taxon>
        <taxon>Metazoa</taxon>
        <taxon>Spiralia</taxon>
        <taxon>Lophotrochozoa</taxon>
        <taxon>Mollusca</taxon>
        <taxon>Gastropoda</taxon>
        <taxon>Heterobranchia</taxon>
        <taxon>Euthyneura</taxon>
        <taxon>Panpulmonata</taxon>
        <taxon>Sacoglossa</taxon>
        <taxon>Placobranchoidea</taxon>
        <taxon>Plakobranchidae</taxon>
        <taxon>Plakobranchus</taxon>
    </lineage>
</organism>
<dbReference type="InterPro" id="IPR024445">
    <property type="entry name" value="Tnp_ISXO2-like"/>
</dbReference>
<reference evidence="2 3" key="1">
    <citation type="journal article" date="2021" name="Elife">
        <title>Chloroplast acquisition without the gene transfer in kleptoplastic sea slugs, Plakobranchus ocellatus.</title>
        <authorList>
            <person name="Maeda T."/>
            <person name="Takahashi S."/>
            <person name="Yoshida T."/>
            <person name="Shimamura S."/>
            <person name="Takaki Y."/>
            <person name="Nagai Y."/>
            <person name="Toyoda A."/>
            <person name="Suzuki Y."/>
            <person name="Arimoto A."/>
            <person name="Ishii H."/>
            <person name="Satoh N."/>
            <person name="Nishiyama T."/>
            <person name="Hasebe M."/>
            <person name="Maruyama T."/>
            <person name="Minagawa J."/>
            <person name="Obokata J."/>
            <person name="Shigenobu S."/>
        </authorList>
    </citation>
    <scope>NUCLEOTIDE SEQUENCE [LARGE SCALE GENOMIC DNA]</scope>
</reference>
<dbReference type="EMBL" id="BLXT01002363">
    <property type="protein sequence ID" value="GFN93638.1"/>
    <property type="molecule type" value="Genomic_DNA"/>
</dbReference>